<comment type="caution">
    <text evidence="2">The sequence shown here is derived from an EMBL/GenBank/DDBJ whole genome shotgun (WGS) entry which is preliminary data.</text>
</comment>
<organism evidence="2 3">
    <name type="scientific">Phytophthora fragariae</name>
    <dbReference type="NCBI Taxonomy" id="53985"/>
    <lineage>
        <taxon>Eukaryota</taxon>
        <taxon>Sar</taxon>
        <taxon>Stramenopiles</taxon>
        <taxon>Oomycota</taxon>
        <taxon>Peronosporomycetes</taxon>
        <taxon>Peronosporales</taxon>
        <taxon>Peronosporaceae</taxon>
        <taxon>Phytophthora</taxon>
    </lineage>
</organism>
<proteinExistence type="predicted"/>
<gene>
    <name evidence="2" type="ORF">PF008_g20841</name>
</gene>
<sequence>MLSPLGLAIVTPLVTTTSALSFWLPDPSFKRSRVRTTRCRFGARVVWLARAAVLDAGPLVGVLDCRTARSSLAVMVAATVDVWLVLRLRRLRRLVLLLCLLRSCQIEQWSLLFFFSSVDSSCFP</sequence>
<feature type="transmembrane region" description="Helical" evidence="1">
    <location>
        <begin position="45"/>
        <end position="63"/>
    </location>
</feature>
<keyword evidence="1" id="KW-1133">Transmembrane helix</keyword>
<accession>A0A6G0QYC2</accession>
<keyword evidence="1" id="KW-0812">Transmembrane</keyword>
<evidence type="ECO:0000313" key="2">
    <source>
        <dbReference type="EMBL" id="KAE9308932.1"/>
    </source>
</evidence>
<evidence type="ECO:0000313" key="3">
    <source>
        <dbReference type="Proteomes" id="UP000486351"/>
    </source>
</evidence>
<feature type="transmembrane region" description="Helical" evidence="1">
    <location>
        <begin position="6"/>
        <end position="24"/>
    </location>
</feature>
<name>A0A6G0QYC2_9STRA</name>
<dbReference type="AlphaFoldDB" id="A0A6G0QYC2"/>
<dbReference type="EMBL" id="QXFY01001812">
    <property type="protein sequence ID" value="KAE9308932.1"/>
    <property type="molecule type" value="Genomic_DNA"/>
</dbReference>
<dbReference type="Proteomes" id="UP000486351">
    <property type="component" value="Unassembled WGS sequence"/>
</dbReference>
<keyword evidence="1" id="KW-0472">Membrane</keyword>
<protein>
    <submittedName>
        <fullName evidence="2">Uncharacterized protein</fullName>
    </submittedName>
</protein>
<evidence type="ECO:0000256" key="1">
    <source>
        <dbReference type="SAM" id="Phobius"/>
    </source>
</evidence>
<feature type="transmembrane region" description="Helical" evidence="1">
    <location>
        <begin position="69"/>
        <end position="86"/>
    </location>
</feature>
<reference evidence="2 3" key="1">
    <citation type="submission" date="2018-09" db="EMBL/GenBank/DDBJ databases">
        <title>Genomic investigation of the strawberry pathogen Phytophthora fragariae indicates pathogenicity is determined by transcriptional variation in three key races.</title>
        <authorList>
            <person name="Adams T.M."/>
            <person name="Armitage A.D."/>
            <person name="Sobczyk M.K."/>
            <person name="Bates H.J."/>
            <person name="Dunwell J.M."/>
            <person name="Nellist C.F."/>
            <person name="Harrison R.J."/>
        </authorList>
    </citation>
    <scope>NUCLEOTIDE SEQUENCE [LARGE SCALE GENOMIC DNA]</scope>
    <source>
        <strain evidence="2 3">NOV-77</strain>
    </source>
</reference>